<evidence type="ECO:0000256" key="1">
    <source>
        <dbReference type="ARBA" id="ARBA00001974"/>
    </source>
</evidence>
<dbReference type="Pfam" id="PF03441">
    <property type="entry name" value="FAD_binding_7"/>
    <property type="match status" value="1"/>
</dbReference>
<dbReference type="PANTHER" id="PTHR11455:SF9">
    <property type="entry name" value="CRYPTOCHROME CIRCADIAN CLOCK 5 ISOFORM X1"/>
    <property type="match status" value="1"/>
</dbReference>
<evidence type="ECO:0000313" key="6">
    <source>
        <dbReference type="EMBL" id="CAB4921954.1"/>
    </source>
</evidence>
<evidence type="ECO:0000256" key="2">
    <source>
        <dbReference type="ARBA" id="ARBA00022630"/>
    </source>
</evidence>
<dbReference type="GO" id="GO:0003904">
    <property type="term" value="F:deoxyribodipyrimidine photo-lyase activity"/>
    <property type="evidence" value="ECO:0007669"/>
    <property type="project" value="TreeGrafter"/>
</dbReference>
<evidence type="ECO:0000259" key="5">
    <source>
        <dbReference type="Pfam" id="PF03441"/>
    </source>
</evidence>
<organism evidence="6">
    <name type="scientific">freshwater metagenome</name>
    <dbReference type="NCBI Taxonomy" id="449393"/>
    <lineage>
        <taxon>unclassified sequences</taxon>
        <taxon>metagenomes</taxon>
        <taxon>ecological metagenomes</taxon>
    </lineage>
</organism>
<dbReference type="InterPro" id="IPR036134">
    <property type="entry name" value="Crypto/Photolyase_FAD-like_sf"/>
</dbReference>
<sequence length="416" mass="46137">MSVLPAVPVDDRPAVEAWVAEHLGDVVLEGPEGVRGSPAFTGGQAAADAALRDADLRGYASRRSEVLPVERRGASRLSPYIRHGLLPLPHVWDEVASVPARDRGKFRDELLWQEYARHVYARVGGGLGRPLRHVPPTSSNTWPEPWVRTMACMALTTDELRGDGWLVNQTRMWLSSQWTVRGGRDWREGEDRFFRHLLDGSRAANRLGWQWTVGAGTGRPYGFARWQVEKRAPGLCGRCALRDRCPIQEFPDASSGPSVESPESLRTDPDPHRTGGPTTVDGDGTPEAVWLTAESLGSRDPALQGRPDLPAVFVFDHARLAGWRLSGKRLVFLAETLGELAGRRDVELHVGDPAEVLAGRRLAATWTPVPGWRRLADRLDVVERHPWPWLARPHGRSAKSFSAWRKALPADRQRGA</sequence>
<accession>A0A6J7HPN9</accession>
<feature type="region of interest" description="Disordered" evidence="4">
    <location>
        <begin position="250"/>
        <end position="285"/>
    </location>
</feature>
<dbReference type="Gene3D" id="1.10.579.10">
    <property type="entry name" value="DNA Cyclobutane Dipyrimidine Photolyase, subunit A, domain 3"/>
    <property type="match status" value="1"/>
</dbReference>
<feature type="compositionally biased region" description="Low complexity" evidence="4">
    <location>
        <begin position="274"/>
        <end position="285"/>
    </location>
</feature>
<evidence type="ECO:0000256" key="3">
    <source>
        <dbReference type="ARBA" id="ARBA00022827"/>
    </source>
</evidence>
<proteinExistence type="predicted"/>
<dbReference type="GO" id="GO:0003677">
    <property type="term" value="F:DNA binding"/>
    <property type="evidence" value="ECO:0007669"/>
    <property type="project" value="TreeGrafter"/>
</dbReference>
<keyword evidence="2" id="KW-0285">Flavoprotein</keyword>
<dbReference type="InterPro" id="IPR005101">
    <property type="entry name" value="Cryptochr/Photolyase_FAD-bd"/>
</dbReference>
<keyword evidence="3" id="KW-0274">FAD</keyword>
<protein>
    <submittedName>
        <fullName evidence="6">Unannotated protein</fullName>
    </submittedName>
</protein>
<name>A0A6J7HPN9_9ZZZZ</name>
<gene>
    <name evidence="6" type="ORF">UFOPK3564_01884</name>
</gene>
<dbReference type="GO" id="GO:0071949">
    <property type="term" value="F:FAD binding"/>
    <property type="evidence" value="ECO:0007669"/>
    <property type="project" value="TreeGrafter"/>
</dbReference>
<comment type="cofactor">
    <cofactor evidence="1">
        <name>FAD</name>
        <dbReference type="ChEBI" id="CHEBI:57692"/>
    </cofactor>
</comment>
<dbReference type="SUPFAM" id="SSF48173">
    <property type="entry name" value="Cryptochrome/photolyase FAD-binding domain"/>
    <property type="match status" value="1"/>
</dbReference>
<dbReference type="Gene3D" id="1.25.40.80">
    <property type="match status" value="1"/>
</dbReference>
<feature type="domain" description="Cryptochrome/DNA photolyase FAD-binding" evidence="5">
    <location>
        <begin position="158"/>
        <end position="217"/>
    </location>
</feature>
<reference evidence="6" key="1">
    <citation type="submission" date="2020-05" db="EMBL/GenBank/DDBJ databases">
        <authorList>
            <person name="Chiriac C."/>
            <person name="Salcher M."/>
            <person name="Ghai R."/>
            <person name="Kavagutti S V."/>
        </authorList>
    </citation>
    <scope>NUCLEOTIDE SEQUENCE</scope>
</reference>
<dbReference type="PANTHER" id="PTHR11455">
    <property type="entry name" value="CRYPTOCHROME"/>
    <property type="match status" value="1"/>
</dbReference>
<dbReference type="EMBL" id="CAFBMK010000111">
    <property type="protein sequence ID" value="CAB4921954.1"/>
    <property type="molecule type" value="Genomic_DNA"/>
</dbReference>
<dbReference type="AlphaFoldDB" id="A0A6J7HPN9"/>
<dbReference type="InterPro" id="IPR002081">
    <property type="entry name" value="Cryptochrome/DNA_photolyase_1"/>
</dbReference>
<evidence type="ECO:0000256" key="4">
    <source>
        <dbReference type="SAM" id="MobiDB-lite"/>
    </source>
</evidence>
<feature type="compositionally biased region" description="Basic and acidic residues" evidence="4">
    <location>
        <begin position="263"/>
        <end position="273"/>
    </location>
</feature>